<evidence type="ECO:0000313" key="2">
    <source>
        <dbReference type="EMBL" id="SIO59566.1"/>
    </source>
</evidence>
<gene>
    <name evidence="2" type="ORF">SAMN05444165_4566</name>
</gene>
<organism evidence="2 3">
    <name type="scientific">Paraburkholderia phenazinium</name>
    <dbReference type="NCBI Taxonomy" id="60549"/>
    <lineage>
        <taxon>Bacteria</taxon>
        <taxon>Pseudomonadati</taxon>
        <taxon>Pseudomonadota</taxon>
        <taxon>Betaproteobacteria</taxon>
        <taxon>Burkholderiales</taxon>
        <taxon>Burkholderiaceae</taxon>
        <taxon>Paraburkholderia</taxon>
    </lineage>
</organism>
<dbReference type="PIRSF" id="PIRSF033101">
    <property type="entry name" value="UCP033101"/>
    <property type="match status" value="1"/>
</dbReference>
<feature type="transmembrane region" description="Helical" evidence="1">
    <location>
        <begin position="6"/>
        <end position="29"/>
    </location>
</feature>
<feature type="transmembrane region" description="Helical" evidence="1">
    <location>
        <begin position="79"/>
        <end position="98"/>
    </location>
</feature>
<feature type="transmembrane region" description="Helical" evidence="1">
    <location>
        <begin position="235"/>
        <end position="253"/>
    </location>
</feature>
<dbReference type="AlphaFoldDB" id="A0A1N6KT56"/>
<dbReference type="Pfam" id="PF10086">
    <property type="entry name" value="YhfC"/>
    <property type="match status" value="2"/>
</dbReference>
<keyword evidence="1" id="KW-0812">Transmembrane</keyword>
<keyword evidence="3" id="KW-1185">Reference proteome</keyword>
<evidence type="ECO:0000256" key="1">
    <source>
        <dbReference type="SAM" id="Phobius"/>
    </source>
</evidence>
<evidence type="ECO:0000313" key="3">
    <source>
        <dbReference type="Proteomes" id="UP000185151"/>
    </source>
</evidence>
<feature type="transmembrane region" description="Helical" evidence="1">
    <location>
        <begin position="41"/>
        <end position="59"/>
    </location>
</feature>
<dbReference type="Proteomes" id="UP000185151">
    <property type="component" value="Unassembled WGS sequence"/>
</dbReference>
<keyword evidence="1" id="KW-0472">Membrane</keyword>
<dbReference type="InterPro" id="IPR011397">
    <property type="entry name" value="YhfC"/>
</dbReference>
<dbReference type="RefSeq" id="WP_074299405.1">
    <property type="nucleotide sequence ID" value="NZ_FSRU01000002.1"/>
</dbReference>
<proteinExistence type="predicted"/>
<dbReference type="EMBL" id="FSRU01000002">
    <property type="protein sequence ID" value="SIO59566.1"/>
    <property type="molecule type" value="Genomic_DNA"/>
</dbReference>
<dbReference type="OrthoDB" id="9807167at2"/>
<reference evidence="2 3" key="1">
    <citation type="submission" date="2016-11" db="EMBL/GenBank/DDBJ databases">
        <authorList>
            <person name="Jaros S."/>
            <person name="Januszkiewicz K."/>
            <person name="Wedrychowicz H."/>
        </authorList>
    </citation>
    <scope>NUCLEOTIDE SEQUENCE [LARGE SCALE GENOMIC DNA]</scope>
    <source>
        <strain evidence="2 3">GAS95</strain>
    </source>
</reference>
<feature type="transmembrane region" description="Helical" evidence="1">
    <location>
        <begin position="265"/>
        <end position="282"/>
    </location>
</feature>
<sequence length="297" mass="31874">MVVAPLTLTCLALATLFVALLPIVLFRRLRRPLGLNGRDTIAGIAVFALCAMVIERAVNGFVLHQNETTAAWLSHPLNFVIYGALIAGICQEVGRFVAMRLMWRRATASPTSATPPGMVAGKTASRIVRKAPPTSTGDSTALGYGIGHGGAEAWIVGVLVEIQWIVFAVVENRGQLDSYLDNVPVDSMMRIHLILATLSPQMAGIFVLERVASLVLQIGLSVLMWRGIRAGWRGILPLAIVAHALVEGPAALFQAKLVPLYAVDGLYALLALIVAGVLVRMFRREAQAAQARTPTRA</sequence>
<protein>
    <submittedName>
        <fullName evidence="2">Uncharacterized membrane protein YhfC</fullName>
    </submittedName>
</protein>
<name>A0A1N6KT56_9BURK</name>
<accession>A0A1N6KT56</accession>
<keyword evidence="1" id="KW-1133">Transmembrane helix</keyword>